<accession>A0ABN8QG40</accession>
<keyword evidence="2" id="KW-1185">Reference proteome</keyword>
<evidence type="ECO:0000313" key="2">
    <source>
        <dbReference type="Proteomes" id="UP001159405"/>
    </source>
</evidence>
<gene>
    <name evidence="1" type="ORF">PLOB_00005576</name>
</gene>
<organism evidence="1 2">
    <name type="scientific">Porites lobata</name>
    <dbReference type="NCBI Taxonomy" id="104759"/>
    <lineage>
        <taxon>Eukaryota</taxon>
        <taxon>Metazoa</taxon>
        <taxon>Cnidaria</taxon>
        <taxon>Anthozoa</taxon>
        <taxon>Hexacorallia</taxon>
        <taxon>Scleractinia</taxon>
        <taxon>Fungiina</taxon>
        <taxon>Poritidae</taxon>
        <taxon>Porites</taxon>
    </lineage>
</organism>
<name>A0ABN8QG40_9CNID</name>
<proteinExistence type="predicted"/>
<sequence>MDDHCMPRQPLYGRARLPTQAVQGHCERAPSVVRHQAPPKIENAASDRNHWHSWTHTHSTSLEDDCRQRRMAAYELSHKTTSADITTIPVLHLFQTLRFQSGFLEPLENPLRSHNTQSS</sequence>
<comment type="caution">
    <text evidence="1">The sequence shown here is derived from an EMBL/GenBank/DDBJ whole genome shotgun (WGS) entry which is preliminary data.</text>
</comment>
<evidence type="ECO:0000313" key="1">
    <source>
        <dbReference type="EMBL" id="CAH3163067.1"/>
    </source>
</evidence>
<reference evidence="1 2" key="1">
    <citation type="submission" date="2022-05" db="EMBL/GenBank/DDBJ databases">
        <authorList>
            <consortium name="Genoscope - CEA"/>
            <person name="William W."/>
        </authorList>
    </citation>
    <scope>NUCLEOTIDE SEQUENCE [LARGE SCALE GENOMIC DNA]</scope>
</reference>
<protein>
    <submittedName>
        <fullName evidence="1">Uncharacterized protein</fullName>
    </submittedName>
</protein>
<dbReference type="EMBL" id="CALNXK010000125">
    <property type="protein sequence ID" value="CAH3163067.1"/>
    <property type="molecule type" value="Genomic_DNA"/>
</dbReference>
<dbReference type="Proteomes" id="UP001159405">
    <property type="component" value="Unassembled WGS sequence"/>
</dbReference>